<name>A0A1G6P1U5_9PSEU</name>
<dbReference type="AlphaFoldDB" id="A0A1G6P1U5"/>
<organism evidence="1 2">
    <name type="scientific">Actinokineospora iranica</name>
    <dbReference type="NCBI Taxonomy" id="1271860"/>
    <lineage>
        <taxon>Bacteria</taxon>
        <taxon>Bacillati</taxon>
        <taxon>Actinomycetota</taxon>
        <taxon>Actinomycetes</taxon>
        <taxon>Pseudonocardiales</taxon>
        <taxon>Pseudonocardiaceae</taxon>
        <taxon>Actinokineospora</taxon>
    </lineage>
</organism>
<proteinExistence type="predicted"/>
<evidence type="ECO:0000313" key="1">
    <source>
        <dbReference type="EMBL" id="SDC73466.1"/>
    </source>
</evidence>
<gene>
    <name evidence="1" type="ORF">SAMN05216174_10444</name>
</gene>
<protein>
    <submittedName>
        <fullName evidence="1">Uncharacterized protein</fullName>
    </submittedName>
</protein>
<reference evidence="2" key="1">
    <citation type="submission" date="2016-10" db="EMBL/GenBank/DDBJ databases">
        <authorList>
            <person name="Varghese N."/>
            <person name="Submissions S."/>
        </authorList>
    </citation>
    <scope>NUCLEOTIDE SEQUENCE [LARGE SCALE GENOMIC DNA]</scope>
    <source>
        <strain evidence="2">IBRC-M 10403</strain>
    </source>
</reference>
<keyword evidence="2" id="KW-1185">Reference proteome</keyword>
<dbReference type="EMBL" id="FMZZ01000004">
    <property type="protein sequence ID" value="SDC73466.1"/>
    <property type="molecule type" value="Genomic_DNA"/>
</dbReference>
<evidence type="ECO:0000313" key="2">
    <source>
        <dbReference type="Proteomes" id="UP000199501"/>
    </source>
</evidence>
<dbReference type="Proteomes" id="UP000199501">
    <property type="component" value="Unassembled WGS sequence"/>
</dbReference>
<accession>A0A1G6P1U5</accession>
<sequence>MTDFQIAWVSPAEPREPVNYVRTGPDTAMPIRFRASIALAVPDAAVTIEVFTGADMRPRINELVIRSSVQKPITTSVLRQVLVDQLLRAAVKEAEVPVDSLSAGTVLGTQPVPATGKADEDASIAARIYREAVASGNPAPAMAVASSMGRSRAQVARYIRKARQMGLLPEL</sequence>